<feature type="domain" description="HTH tetR-type" evidence="3">
    <location>
        <begin position="12"/>
        <end position="72"/>
    </location>
</feature>
<evidence type="ECO:0000313" key="5">
    <source>
        <dbReference type="Proteomes" id="UP001164965"/>
    </source>
</evidence>
<dbReference type="RefSeq" id="WP_265383154.1">
    <property type="nucleotide sequence ID" value="NZ_CP110615.1"/>
</dbReference>
<protein>
    <submittedName>
        <fullName evidence="4">TetR family transcriptional regulator</fullName>
    </submittedName>
</protein>
<evidence type="ECO:0000259" key="3">
    <source>
        <dbReference type="PROSITE" id="PS50977"/>
    </source>
</evidence>
<name>A0ABY6P1F5_9NOCA</name>
<evidence type="ECO:0000313" key="4">
    <source>
        <dbReference type="EMBL" id="UZJ25048.1"/>
    </source>
</evidence>
<feature type="DNA-binding region" description="H-T-H motif" evidence="2">
    <location>
        <begin position="35"/>
        <end position="54"/>
    </location>
</feature>
<keyword evidence="1 2" id="KW-0238">DNA-binding</keyword>
<dbReference type="Pfam" id="PF17940">
    <property type="entry name" value="TetR_C_31"/>
    <property type="match status" value="1"/>
</dbReference>
<organism evidence="4 5">
    <name type="scientific">Rhodococcus antarcticus</name>
    <dbReference type="NCBI Taxonomy" id="2987751"/>
    <lineage>
        <taxon>Bacteria</taxon>
        <taxon>Bacillati</taxon>
        <taxon>Actinomycetota</taxon>
        <taxon>Actinomycetes</taxon>
        <taxon>Mycobacteriales</taxon>
        <taxon>Nocardiaceae</taxon>
        <taxon>Rhodococcus</taxon>
    </lineage>
</organism>
<sequence>MTSEGAATPKGERRRQALAAAASELLDSGGFDAVKHRAVADRAGLPLASTTYYFNSLDELLVAAVEHGAAVELEAVRARIDDVTRRRRGADAAAELVLDLLVGQGEAEADREKLVARYERFVSSARRPAMGPLQRRLRVQLDELLHEVLARCGRTITERRLRQMVAVVDGAVVSALIEGRSDPRTVAREMLLEVLDDLAPPVGGALGTTLEVEAPGTVGGEH</sequence>
<dbReference type="EMBL" id="CP110615">
    <property type="protein sequence ID" value="UZJ25048.1"/>
    <property type="molecule type" value="Genomic_DNA"/>
</dbReference>
<reference evidence="4" key="1">
    <citation type="submission" date="2022-10" db="EMBL/GenBank/DDBJ databases">
        <title>Rhodococcus sp.75.</title>
        <authorList>
            <person name="Sun M."/>
        </authorList>
    </citation>
    <scope>NUCLEOTIDE SEQUENCE</scope>
    <source>
        <strain evidence="4">75</strain>
    </source>
</reference>
<accession>A0ABY6P1F5</accession>
<dbReference type="InterPro" id="IPR001647">
    <property type="entry name" value="HTH_TetR"/>
</dbReference>
<gene>
    <name evidence="4" type="ORF">RHODO2019_00595</name>
</gene>
<evidence type="ECO:0000256" key="1">
    <source>
        <dbReference type="ARBA" id="ARBA00023125"/>
    </source>
</evidence>
<dbReference type="PROSITE" id="PS50977">
    <property type="entry name" value="HTH_TETR_2"/>
    <property type="match status" value="1"/>
</dbReference>
<dbReference type="PANTHER" id="PTHR30055:SF231">
    <property type="entry name" value="TRANSCRIPTIONAL REGULATORY PROTEIN (PROBABLY DEOR-FAMILY)-RELATED"/>
    <property type="match status" value="1"/>
</dbReference>
<dbReference type="InterPro" id="IPR009057">
    <property type="entry name" value="Homeodomain-like_sf"/>
</dbReference>
<keyword evidence="5" id="KW-1185">Reference proteome</keyword>
<evidence type="ECO:0000256" key="2">
    <source>
        <dbReference type="PROSITE-ProRule" id="PRU00335"/>
    </source>
</evidence>
<dbReference type="SUPFAM" id="SSF46689">
    <property type="entry name" value="Homeodomain-like"/>
    <property type="match status" value="1"/>
</dbReference>
<dbReference type="Pfam" id="PF00440">
    <property type="entry name" value="TetR_N"/>
    <property type="match status" value="1"/>
</dbReference>
<proteinExistence type="predicted"/>
<dbReference type="Proteomes" id="UP001164965">
    <property type="component" value="Chromosome"/>
</dbReference>
<dbReference type="InterPro" id="IPR050109">
    <property type="entry name" value="HTH-type_TetR-like_transc_reg"/>
</dbReference>
<dbReference type="Gene3D" id="1.10.357.10">
    <property type="entry name" value="Tetracycline Repressor, domain 2"/>
    <property type="match status" value="1"/>
</dbReference>
<dbReference type="InterPro" id="IPR041583">
    <property type="entry name" value="TetR_C_31"/>
</dbReference>
<dbReference type="PANTHER" id="PTHR30055">
    <property type="entry name" value="HTH-TYPE TRANSCRIPTIONAL REGULATOR RUTR"/>
    <property type="match status" value="1"/>
</dbReference>